<evidence type="ECO:0000256" key="3">
    <source>
        <dbReference type="ARBA" id="ARBA00023004"/>
    </source>
</evidence>
<gene>
    <name evidence="6" type="ORF">R50_2341</name>
</gene>
<keyword evidence="1" id="KW-0949">S-adenosyl-L-methionine</keyword>
<dbReference type="GO" id="GO:0051536">
    <property type="term" value="F:iron-sulfur cluster binding"/>
    <property type="evidence" value="ECO:0007669"/>
    <property type="project" value="UniProtKB-KW"/>
</dbReference>
<dbReference type="InterPro" id="IPR013785">
    <property type="entry name" value="Aldolase_TIM"/>
</dbReference>
<dbReference type="InterPro" id="IPR007197">
    <property type="entry name" value="rSAM"/>
</dbReference>
<name>A0A6F8ZJ75_9FIRM</name>
<evidence type="ECO:0000256" key="4">
    <source>
        <dbReference type="ARBA" id="ARBA00023014"/>
    </source>
</evidence>
<dbReference type="Proteomes" id="UP000503399">
    <property type="component" value="Chromosome"/>
</dbReference>
<dbReference type="AlphaFoldDB" id="A0A6F8ZJ75"/>
<dbReference type="CDD" id="cd01335">
    <property type="entry name" value="Radical_SAM"/>
    <property type="match status" value="1"/>
</dbReference>
<evidence type="ECO:0000313" key="7">
    <source>
        <dbReference type="Proteomes" id="UP000503399"/>
    </source>
</evidence>
<keyword evidence="4" id="KW-0411">Iron-sulfur</keyword>
<keyword evidence="3" id="KW-0408">Iron</keyword>
<proteinExistence type="predicted"/>
<dbReference type="InterPro" id="IPR058240">
    <property type="entry name" value="rSAM_sf"/>
</dbReference>
<dbReference type="SFLD" id="SFLDG01098">
    <property type="entry name" value="Uncharacterised_Radical_SAM_Su"/>
    <property type="match status" value="1"/>
</dbReference>
<dbReference type="GO" id="GO:0046872">
    <property type="term" value="F:metal ion binding"/>
    <property type="evidence" value="ECO:0007669"/>
    <property type="project" value="UniProtKB-KW"/>
</dbReference>
<organism evidence="6 7">
    <name type="scientific">Candidatus Hydrogenisulfobacillus filiaventi</name>
    <dbReference type="NCBI Taxonomy" id="2707344"/>
    <lineage>
        <taxon>Bacteria</taxon>
        <taxon>Bacillati</taxon>
        <taxon>Bacillota</taxon>
        <taxon>Clostridia</taxon>
        <taxon>Eubacteriales</taxon>
        <taxon>Clostridiales Family XVII. Incertae Sedis</taxon>
        <taxon>Candidatus Hydrogenisulfobacillus</taxon>
    </lineage>
</organism>
<dbReference type="SMART" id="SM00729">
    <property type="entry name" value="Elp3"/>
    <property type="match status" value="1"/>
</dbReference>
<dbReference type="Gene3D" id="3.20.20.70">
    <property type="entry name" value="Aldolase class I"/>
    <property type="match status" value="1"/>
</dbReference>
<evidence type="ECO:0000256" key="1">
    <source>
        <dbReference type="ARBA" id="ARBA00022691"/>
    </source>
</evidence>
<dbReference type="EMBL" id="LR778114">
    <property type="protein sequence ID" value="CAB1129838.1"/>
    <property type="molecule type" value="Genomic_DNA"/>
</dbReference>
<keyword evidence="2" id="KW-0479">Metal-binding</keyword>
<dbReference type="GO" id="GO:0003824">
    <property type="term" value="F:catalytic activity"/>
    <property type="evidence" value="ECO:0007669"/>
    <property type="project" value="InterPro"/>
</dbReference>
<dbReference type="Pfam" id="PF04055">
    <property type="entry name" value="Radical_SAM"/>
    <property type="match status" value="1"/>
</dbReference>
<dbReference type="SFLD" id="SFLDS00029">
    <property type="entry name" value="Radical_SAM"/>
    <property type="match status" value="1"/>
</dbReference>
<sequence>MKTEKGTLRVVREVAQDVEDRPPLEERYESPRYVQTSLAGAITLGYEKGKFARPETELHGLNVLTTYPENCTANCSYCGMSRERPVTREEGTFIRVKWPVVEVDDLIDRANTMRHQMKRVCVGMLANRRSLPDSLQIIRRFRERSHLLISGLITATLIKDRSQLEAIRDAGADRVDVAIDAATEELFNQHRGLPVRGPHRWDHFWWVVEQATTVFPPGTVGIHLVVGLGETEAELLAAVQKAQDMGVETHLFSFNPEPGTLLQDWPQPPMGQYRRCQLGRYLINERGWGLEHFRFNRLGQVVDYGLPAEELKAVVDSGRPFMTSGCPDHAGETACNRPYGNGRPSQPLRNFPFLPNAADLEEIRQQLWGDWAGADDDEHSELA</sequence>
<dbReference type="SUPFAM" id="SSF102114">
    <property type="entry name" value="Radical SAM enzymes"/>
    <property type="match status" value="1"/>
</dbReference>
<feature type="domain" description="Radical SAM core" evidence="5">
    <location>
        <begin position="55"/>
        <end position="291"/>
    </location>
</feature>
<evidence type="ECO:0000256" key="2">
    <source>
        <dbReference type="ARBA" id="ARBA00022723"/>
    </source>
</evidence>
<evidence type="ECO:0000259" key="5">
    <source>
        <dbReference type="PROSITE" id="PS51918"/>
    </source>
</evidence>
<reference evidence="6 7" key="1">
    <citation type="submission" date="2020-02" db="EMBL/GenBank/DDBJ databases">
        <authorList>
            <person name="Hogendoorn C."/>
        </authorList>
    </citation>
    <scope>NUCLEOTIDE SEQUENCE [LARGE SCALE GENOMIC DNA]</scope>
    <source>
        <strain evidence="6">R501</strain>
    </source>
</reference>
<dbReference type="InterPro" id="IPR006638">
    <property type="entry name" value="Elp3/MiaA/NifB-like_rSAM"/>
</dbReference>
<dbReference type="PROSITE" id="PS51918">
    <property type="entry name" value="RADICAL_SAM"/>
    <property type="match status" value="1"/>
</dbReference>
<evidence type="ECO:0000313" key="6">
    <source>
        <dbReference type="EMBL" id="CAB1129838.1"/>
    </source>
</evidence>
<accession>A0A6F8ZJ75</accession>
<dbReference type="KEGG" id="hfv:R50_2341"/>
<protein>
    <submittedName>
        <fullName evidence="6">Radical SAM protein</fullName>
    </submittedName>
</protein>
<keyword evidence="7" id="KW-1185">Reference proteome</keyword>